<dbReference type="FunFam" id="3.40.50.10440:FF:000001">
    <property type="entry name" value="Dihydroxyacetone kinase, DhaK subunit"/>
    <property type="match status" value="1"/>
</dbReference>
<evidence type="ECO:0000313" key="5">
    <source>
        <dbReference type="EnsemblMetazoa" id="CPIJ014451-PA"/>
    </source>
</evidence>
<dbReference type="InterPro" id="IPR004006">
    <property type="entry name" value="DhaK_dom"/>
</dbReference>
<dbReference type="OrthoDB" id="1724672at2759"/>
<proteinExistence type="predicted"/>
<gene>
    <name evidence="5" type="primary">6047933</name>
    <name evidence="4" type="ORF">CpipJ_CPIJ014451</name>
</gene>
<dbReference type="HOGENOM" id="CLU_1186053_0_0_1"/>
<sequence length="234" mass="25263">MNSNVNIALSGFIRANNGLRLIQDRNCIVRHTRSGSSATTGVKLISGGGSGHEPAHIGYVGRGMLHGAVCGDVFAAPSATAILDCLRTVATDPGGDSVLFVVNNYTGDRLNFGLAMERARSLYGYCRVRMLLNDDDCSIEDSMVLLIKVLGAMAELGFSLDELYEYGDGLLRKGHMATFGFTFEMTDGDKLRNVELGKGWSILPPSGFYFNTSTTKPLNDFKVPLLFVYLGSSI</sequence>
<reference evidence="5" key="2">
    <citation type="submission" date="2020-05" db="UniProtKB">
        <authorList>
            <consortium name="EnsemblMetazoa"/>
        </authorList>
    </citation>
    <scope>IDENTIFICATION</scope>
    <source>
        <strain evidence="5">JHB</strain>
    </source>
</reference>
<dbReference type="EMBL" id="DS232382">
    <property type="protein sequence ID" value="EDS40927.1"/>
    <property type="molecule type" value="Genomic_DNA"/>
</dbReference>
<dbReference type="GO" id="GO:0019563">
    <property type="term" value="P:glycerol catabolic process"/>
    <property type="evidence" value="ECO:0007669"/>
    <property type="project" value="TreeGrafter"/>
</dbReference>
<dbReference type="eggNOG" id="KOG2426">
    <property type="taxonomic scope" value="Eukaryota"/>
</dbReference>
<dbReference type="PANTHER" id="PTHR28629:SF4">
    <property type="entry name" value="TRIOKINASE_FMN CYCLASE"/>
    <property type="match status" value="1"/>
</dbReference>
<protein>
    <recommendedName>
        <fullName evidence="3">DhaK domain-containing protein</fullName>
    </recommendedName>
</protein>
<dbReference type="PANTHER" id="PTHR28629">
    <property type="entry name" value="TRIOKINASE/FMN CYCLASE"/>
    <property type="match status" value="1"/>
</dbReference>
<feature type="domain" description="DhaK" evidence="3">
    <location>
        <begin position="1"/>
        <end position="234"/>
    </location>
</feature>
<organism>
    <name type="scientific">Culex quinquefasciatus</name>
    <name type="common">Southern house mosquito</name>
    <name type="synonym">Culex pungens</name>
    <dbReference type="NCBI Taxonomy" id="7176"/>
    <lineage>
        <taxon>Eukaryota</taxon>
        <taxon>Metazoa</taxon>
        <taxon>Ecdysozoa</taxon>
        <taxon>Arthropoda</taxon>
        <taxon>Hexapoda</taxon>
        <taxon>Insecta</taxon>
        <taxon>Pterygota</taxon>
        <taxon>Neoptera</taxon>
        <taxon>Endopterygota</taxon>
        <taxon>Diptera</taxon>
        <taxon>Nematocera</taxon>
        <taxon>Culicoidea</taxon>
        <taxon>Culicidae</taxon>
        <taxon>Culicinae</taxon>
        <taxon>Culicini</taxon>
        <taxon>Culex</taxon>
        <taxon>Culex</taxon>
    </lineage>
</organism>
<comment type="catalytic activity">
    <reaction evidence="1">
        <text>D-glyceraldehyde + ATP = D-glyceraldehyde 3-phosphate + ADP + H(+)</text>
        <dbReference type="Rhea" id="RHEA:13941"/>
        <dbReference type="ChEBI" id="CHEBI:15378"/>
        <dbReference type="ChEBI" id="CHEBI:17378"/>
        <dbReference type="ChEBI" id="CHEBI:30616"/>
        <dbReference type="ChEBI" id="CHEBI:59776"/>
        <dbReference type="ChEBI" id="CHEBI:456216"/>
        <dbReference type="EC" id="2.7.1.28"/>
    </reaction>
</comment>
<dbReference type="STRING" id="7176.B0X5J0"/>
<evidence type="ECO:0000256" key="1">
    <source>
        <dbReference type="ARBA" id="ARBA00047974"/>
    </source>
</evidence>
<dbReference type="SUPFAM" id="SSF82549">
    <property type="entry name" value="DAK1/DegV-like"/>
    <property type="match status" value="1"/>
</dbReference>
<dbReference type="PROSITE" id="PS51481">
    <property type="entry name" value="DHAK"/>
    <property type="match status" value="1"/>
</dbReference>
<reference evidence="4" key="1">
    <citation type="submission" date="2007-03" db="EMBL/GenBank/DDBJ databases">
        <title>Annotation of Culex pipiens quinquefasciatus.</title>
        <authorList>
            <consortium name="The Broad Institute Genome Sequencing Platform"/>
            <person name="Atkinson P.W."/>
            <person name="Hemingway J."/>
            <person name="Christensen B.M."/>
            <person name="Higgs S."/>
            <person name="Kodira C."/>
            <person name="Hannick L."/>
            <person name="Megy K."/>
            <person name="O'Leary S."/>
            <person name="Pearson M."/>
            <person name="Haas B.J."/>
            <person name="Mauceli E."/>
            <person name="Wortman J.R."/>
            <person name="Lee N.H."/>
            <person name="Guigo R."/>
            <person name="Stanke M."/>
            <person name="Alvarado L."/>
            <person name="Amedeo P."/>
            <person name="Antoine C.H."/>
            <person name="Arensburger P."/>
            <person name="Bidwell S.L."/>
            <person name="Crawford M."/>
            <person name="Camaro F."/>
            <person name="Devon K."/>
            <person name="Engels R."/>
            <person name="Hammond M."/>
            <person name="Howarth C."/>
            <person name="Koehrsen M."/>
            <person name="Lawson D."/>
            <person name="Montgomery P."/>
            <person name="Nene V."/>
            <person name="Nusbaum C."/>
            <person name="Puiu D."/>
            <person name="Romero-Severson J."/>
            <person name="Severson D.W."/>
            <person name="Shumway M."/>
            <person name="Sisk P."/>
            <person name="Stolte C."/>
            <person name="Zeng Q."/>
            <person name="Eisenstadt E."/>
            <person name="Fraser-Liggett C."/>
            <person name="Strausberg R."/>
            <person name="Galagan J."/>
            <person name="Birren B."/>
            <person name="Collins F.H."/>
        </authorList>
    </citation>
    <scope>NUCLEOTIDE SEQUENCE [LARGE SCALE GENOMIC DNA]</scope>
    <source>
        <strain evidence="4">JHB</strain>
    </source>
</reference>
<dbReference type="Proteomes" id="UP000002320">
    <property type="component" value="Unassembled WGS sequence"/>
</dbReference>
<comment type="catalytic activity">
    <reaction evidence="2">
        <text>dihydroxyacetone + ATP = dihydroxyacetone phosphate + ADP + H(+)</text>
        <dbReference type="Rhea" id="RHEA:15773"/>
        <dbReference type="ChEBI" id="CHEBI:15378"/>
        <dbReference type="ChEBI" id="CHEBI:16016"/>
        <dbReference type="ChEBI" id="CHEBI:30616"/>
        <dbReference type="ChEBI" id="CHEBI:57642"/>
        <dbReference type="ChEBI" id="CHEBI:456216"/>
        <dbReference type="EC" id="2.7.1.29"/>
    </reaction>
</comment>
<dbReference type="KEGG" id="cqu:CpipJ_CPIJ014451"/>
<dbReference type="VEuPathDB" id="VectorBase:CQUJHB004257"/>
<evidence type="ECO:0000256" key="2">
    <source>
        <dbReference type="ARBA" id="ARBA00048898"/>
    </source>
</evidence>
<dbReference type="AlphaFoldDB" id="B0X5J0"/>
<dbReference type="GO" id="GO:0005829">
    <property type="term" value="C:cytosol"/>
    <property type="evidence" value="ECO:0007669"/>
    <property type="project" value="TreeGrafter"/>
</dbReference>
<dbReference type="InParanoid" id="B0X5J0"/>
<dbReference type="Gene3D" id="3.40.50.10440">
    <property type="entry name" value="Dihydroxyacetone kinase, domain 1"/>
    <property type="match status" value="1"/>
</dbReference>
<dbReference type="Pfam" id="PF02733">
    <property type="entry name" value="Dak1"/>
    <property type="match status" value="1"/>
</dbReference>
<dbReference type="VEuPathDB" id="VectorBase:CPIJ014451"/>
<evidence type="ECO:0000313" key="6">
    <source>
        <dbReference type="Proteomes" id="UP000002320"/>
    </source>
</evidence>
<accession>B0X5J0</accession>
<dbReference type="GO" id="GO:0050354">
    <property type="term" value="F:triokinase activity"/>
    <property type="evidence" value="ECO:0007669"/>
    <property type="project" value="UniProtKB-EC"/>
</dbReference>
<dbReference type="InterPro" id="IPR050861">
    <property type="entry name" value="Dihydroxyacetone_Kinase"/>
</dbReference>
<dbReference type="EnsemblMetazoa" id="CPIJ014451-RA">
    <property type="protein sequence ID" value="CPIJ014451-PA"/>
    <property type="gene ID" value="CPIJ014451"/>
</dbReference>
<keyword evidence="6" id="KW-1185">Reference proteome</keyword>
<dbReference type="GO" id="GO:0004371">
    <property type="term" value="F:glycerone kinase activity"/>
    <property type="evidence" value="ECO:0007669"/>
    <property type="project" value="UniProtKB-EC"/>
</dbReference>
<evidence type="ECO:0000259" key="3">
    <source>
        <dbReference type="PROSITE" id="PS51481"/>
    </source>
</evidence>
<evidence type="ECO:0000313" key="4">
    <source>
        <dbReference type="EMBL" id="EDS40927.1"/>
    </source>
</evidence>
<name>B0X5J0_CULQU</name>
<dbReference type="OMA" id="HNPAGCF"/>